<evidence type="ECO:0000313" key="2">
    <source>
        <dbReference type="Proteomes" id="UP000706172"/>
    </source>
</evidence>
<name>A0A931CRT8_9BACT</name>
<comment type="caution">
    <text evidence="1">The sequence shown here is derived from an EMBL/GenBank/DDBJ whole genome shotgun (WGS) entry which is preliminary data.</text>
</comment>
<dbReference type="Proteomes" id="UP000706172">
    <property type="component" value="Unassembled WGS sequence"/>
</dbReference>
<dbReference type="EMBL" id="JACCQK010000532">
    <property type="protein sequence ID" value="MBG0779997.1"/>
    <property type="molecule type" value="Genomic_DNA"/>
</dbReference>
<reference evidence="1" key="1">
    <citation type="submission" date="2020-07" db="EMBL/GenBank/DDBJ databases">
        <title>Severe corrosion of carbon steel in oil field produced water can be linked to methanogenic archaea containing a special type of NiFe hydrogenase.</title>
        <authorList>
            <person name="Lahme S."/>
            <person name="Mand J."/>
            <person name="Longwell J."/>
            <person name="Smith R."/>
            <person name="Enning D."/>
        </authorList>
    </citation>
    <scope>NUCLEOTIDE SEQUENCE</scope>
    <source>
        <strain evidence="1">MIC098Bin6</strain>
    </source>
</reference>
<accession>A0A931CRT8</accession>
<sequence length="52" mass="5781">MTLRPDLAEARLRMHQNQLETIATKNGLLPRLDFFMDLGVAAYGDGFSDAAQ</sequence>
<proteinExistence type="predicted"/>
<organism evidence="1 2">
    <name type="scientific">Desulfotignum balticum</name>
    <dbReference type="NCBI Taxonomy" id="115781"/>
    <lineage>
        <taxon>Bacteria</taxon>
        <taxon>Pseudomonadati</taxon>
        <taxon>Thermodesulfobacteriota</taxon>
        <taxon>Desulfobacteria</taxon>
        <taxon>Desulfobacterales</taxon>
        <taxon>Desulfobacteraceae</taxon>
        <taxon>Desulfotignum</taxon>
    </lineage>
</organism>
<protein>
    <submittedName>
        <fullName evidence="1">Uncharacterized protein</fullName>
    </submittedName>
</protein>
<evidence type="ECO:0000313" key="1">
    <source>
        <dbReference type="EMBL" id="MBG0779997.1"/>
    </source>
</evidence>
<gene>
    <name evidence="1" type="ORF">H0S81_08735</name>
</gene>
<dbReference type="Gene3D" id="1.20.1600.10">
    <property type="entry name" value="Outer membrane efflux proteins (OEP)"/>
    <property type="match status" value="1"/>
</dbReference>
<dbReference type="AlphaFoldDB" id="A0A931CRT8"/>
<dbReference type="SUPFAM" id="SSF56954">
    <property type="entry name" value="Outer membrane efflux proteins (OEP)"/>
    <property type="match status" value="1"/>
</dbReference>